<dbReference type="RefSeq" id="WP_130245941.1">
    <property type="nucleotide sequence ID" value="NZ_PPUZ01000049.1"/>
</dbReference>
<feature type="region of interest" description="Disordered" evidence="1">
    <location>
        <begin position="1"/>
        <end position="25"/>
    </location>
</feature>
<evidence type="ECO:0008006" key="4">
    <source>
        <dbReference type="Google" id="ProtNLM"/>
    </source>
</evidence>
<evidence type="ECO:0000313" key="3">
    <source>
        <dbReference type="Proteomes" id="UP000292345"/>
    </source>
</evidence>
<name>A0A4Q7E224_9GAMM</name>
<reference evidence="2 3" key="1">
    <citation type="submission" date="2018-01" db="EMBL/GenBank/DDBJ databases">
        <title>Co-occurrence of chitin degradation, pigmentation and bioactivity in marine Pseudoalteromonas.</title>
        <authorList>
            <person name="Paulsen S."/>
            <person name="Gram L."/>
            <person name="Machado H."/>
        </authorList>
    </citation>
    <scope>NUCLEOTIDE SEQUENCE [LARGE SCALE GENOMIC DNA]</scope>
    <source>
        <strain evidence="2 3">S1946</strain>
    </source>
</reference>
<sequence length="231" mass="25718">MMKVNASVTPALSGNIRSQERPPMEKLRSVQIEPQDPDIQYAQEMTISKHTVELSPEAYAKLTKQLSEDFAGHVKDFEQAQSALVTSLDLFEQFKAQQQTISPHLNLDRVDLAQKEDGTLKLVGGDLSGAQRSELEEALNGNDELKESFSKVHEGILSVLQLHSSDFDSLTVEDLRGTLKLNELTEKYSRQFDPAGLGQNMPTIEDKISADPMLFFGMMVEAINPRVSIKV</sequence>
<evidence type="ECO:0000313" key="2">
    <source>
        <dbReference type="EMBL" id="RZM76459.1"/>
    </source>
</evidence>
<accession>A0A4Q7E224</accession>
<protein>
    <recommendedName>
        <fullName evidence="4">DUF5610 domain-containing protein</fullName>
    </recommendedName>
</protein>
<feature type="compositionally biased region" description="Polar residues" evidence="1">
    <location>
        <begin position="1"/>
        <end position="17"/>
    </location>
</feature>
<organism evidence="2 3">
    <name type="scientific">Pseudoalteromonas rubra</name>
    <dbReference type="NCBI Taxonomy" id="43658"/>
    <lineage>
        <taxon>Bacteria</taxon>
        <taxon>Pseudomonadati</taxon>
        <taxon>Pseudomonadota</taxon>
        <taxon>Gammaproteobacteria</taxon>
        <taxon>Alteromonadales</taxon>
        <taxon>Pseudoalteromonadaceae</taxon>
        <taxon>Pseudoalteromonas</taxon>
    </lineage>
</organism>
<evidence type="ECO:0000256" key="1">
    <source>
        <dbReference type="SAM" id="MobiDB-lite"/>
    </source>
</evidence>
<comment type="caution">
    <text evidence="2">The sequence shown here is derived from an EMBL/GenBank/DDBJ whole genome shotgun (WGS) entry which is preliminary data.</text>
</comment>
<dbReference type="Proteomes" id="UP000292345">
    <property type="component" value="Unassembled WGS sequence"/>
</dbReference>
<proteinExistence type="predicted"/>
<dbReference type="AlphaFoldDB" id="A0A4Q7E224"/>
<gene>
    <name evidence="2" type="ORF">C3B51_18000</name>
</gene>
<dbReference type="EMBL" id="PPUZ01000049">
    <property type="protein sequence ID" value="RZM76459.1"/>
    <property type="molecule type" value="Genomic_DNA"/>
</dbReference>